<name>A0A090RQU4_9VIBR</name>
<reference evidence="1 2" key="2">
    <citation type="submission" date="2014-09" db="EMBL/GenBank/DDBJ databases">
        <authorList>
            <consortium name="NBRP consortium"/>
            <person name="Sawabe T."/>
            <person name="Meirelles P."/>
            <person name="Nakanishi M."/>
            <person name="Sayaka M."/>
            <person name="Hattori M."/>
            <person name="Ohkuma M."/>
        </authorList>
    </citation>
    <scope>NUCLEOTIDE SEQUENCE [LARGE SCALE GENOMIC DNA]</scope>
    <source>
        <strain evidence="2">JCM19235</strain>
    </source>
</reference>
<accession>A0A090RQU4</accession>
<evidence type="ECO:0000313" key="2">
    <source>
        <dbReference type="Proteomes" id="UP000029228"/>
    </source>
</evidence>
<organism evidence="1 2">
    <name type="scientific">Vibrio maritimus</name>
    <dbReference type="NCBI Taxonomy" id="990268"/>
    <lineage>
        <taxon>Bacteria</taxon>
        <taxon>Pseudomonadati</taxon>
        <taxon>Pseudomonadota</taxon>
        <taxon>Gammaproteobacteria</taxon>
        <taxon>Vibrionales</taxon>
        <taxon>Vibrionaceae</taxon>
        <taxon>Vibrio</taxon>
    </lineage>
</organism>
<dbReference type="AlphaFoldDB" id="A0A090RQU4"/>
<proteinExistence type="predicted"/>
<dbReference type="Proteomes" id="UP000029228">
    <property type="component" value="Unassembled WGS sequence"/>
</dbReference>
<gene>
    <name evidence="1" type="ORF">JCM19235_5462</name>
</gene>
<protein>
    <submittedName>
        <fullName evidence="1">Uncharacterized protein</fullName>
    </submittedName>
</protein>
<dbReference type="EMBL" id="BBMR01000001">
    <property type="protein sequence ID" value="GAL16913.1"/>
    <property type="molecule type" value="Genomic_DNA"/>
</dbReference>
<sequence>MLFRILKPALSALLQIALVALALVWLLDSGARQWDIVGNGSVCPIT</sequence>
<reference evidence="1 2" key="1">
    <citation type="submission" date="2014-09" db="EMBL/GenBank/DDBJ databases">
        <title>Vibrio maritimus JCM 19235. (C45) whole genome shotgun sequence.</title>
        <authorList>
            <person name="Sawabe T."/>
            <person name="Meirelles P."/>
            <person name="Nakanishi M."/>
            <person name="Sayaka M."/>
            <person name="Hattori M."/>
            <person name="Ohkuma M."/>
        </authorList>
    </citation>
    <scope>NUCLEOTIDE SEQUENCE [LARGE SCALE GENOMIC DNA]</scope>
    <source>
        <strain evidence="2">JCM19235</strain>
    </source>
</reference>
<keyword evidence="2" id="KW-1185">Reference proteome</keyword>
<evidence type="ECO:0000313" key="1">
    <source>
        <dbReference type="EMBL" id="GAL16913.1"/>
    </source>
</evidence>
<comment type="caution">
    <text evidence="1">The sequence shown here is derived from an EMBL/GenBank/DDBJ whole genome shotgun (WGS) entry which is preliminary data.</text>
</comment>